<dbReference type="InterPro" id="IPR038765">
    <property type="entry name" value="Papain-like_cys_pep_sf"/>
</dbReference>
<dbReference type="SUPFAM" id="SSF49758">
    <property type="entry name" value="Calpain large subunit, middle domain (domain III)"/>
    <property type="match status" value="1"/>
</dbReference>
<evidence type="ECO:0000256" key="3">
    <source>
        <dbReference type="ARBA" id="ARBA00022801"/>
    </source>
</evidence>
<dbReference type="PANTHER" id="PTHR10183">
    <property type="entry name" value="CALPAIN"/>
    <property type="match status" value="1"/>
</dbReference>
<evidence type="ECO:0000259" key="9">
    <source>
        <dbReference type="PROSITE" id="PS50222"/>
    </source>
</evidence>
<dbReference type="InterPro" id="IPR011992">
    <property type="entry name" value="EF-hand-dom_pair"/>
</dbReference>
<dbReference type="InterPro" id="IPR002048">
    <property type="entry name" value="EF_hand_dom"/>
</dbReference>
<evidence type="ECO:0000256" key="2">
    <source>
        <dbReference type="ARBA" id="ARBA00022670"/>
    </source>
</evidence>
<feature type="active site" evidence="6">
    <location>
        <position position="345"/>
    </location>
</feature>
<comment type="similarity">
    <text evidence="1">Belongs to the peptidase C2 family.</text>
</comment>
<dbReference type="CDD" id="cd00044">
    <property type="entry name" value="CysPc"/>
    <property type="match status" value="1"/>
</dbReference>
<feature type="domain" description="Calpain catalytic" evidence="8">
    <location>
        <begin position="117"/>
        <end position="405"/>
    </location>
</feature>
<feature type="region of interest" description="Disordered" evidence="7">
    <location>
        <begin position="567"/>
        <end position="626"/>
    </location>
</feature>
<dbReference type="InterPro" id="IPR022684">
    <property type="entry name" value="Calpain_cysteine_protease"/>
</dbReference>
<dbReference type="InterPro" id="IPR033883">
    <property type="entry name" value="C2_III"/>
</dbReference>
<sequence length="982" mass="108988">MPFRTTRTVRTIISDGRGPPRVETRTYNGDDDTGSGSGGGSGLDIGGFKSRFGNMNINIGGGDSGGPSASFGFSRPSPQRGRVCGRSTRKERKNPFAGLGKQSYDEIVQKCKAEGCLFEDPEFPAENESIFFSRSPPRPFEWKRPTEICDNAEYVTGGASRFDVQQGELGDCWLLAAVASLTCNSHLLNKVIIPEQNFTGPDYCGVFKFNIWHQGDWIQVVVDDRLPTYYDKLVFMHSTDQNELNGSYECLKGGSTSEAMEDFTGGVTESIDLQKAPTNLLSIMMKAADRGSLMGCSIDADPNQLEAILSNGLVMGHAYSVTSVKLVEIQTPKVNGKIPLVRVRNPWGNESEWKGAWSDSSSEWRYIPEDEKKSLGLTFDDDGEFWMSFQDWQDNFQKLEICNLGPDSLDEEEAAQGKIRWEATAEVGEWIPRVNAGGCRNYLETFATNPQYRVTLVDPDDDEDDLCTMLVGLLQKDRRKKRKEGLDMLTIGYVIYKMKEDGTYGSGPLDQRFFKYNASVAKSPSFINMRETCGRHKLSPGTYVIIPSTFEPGQQGEFLLRIFTEKEGTTEEMDEGTGIVEDQRWKSEERYGSPAQPDPYRGQSRPDIGFDPISKEEYKPYNPQPDYDKLFSNLRMPEPYANPNPYTAGYQPGAPAGQGYGAGVPGVPQGYGTGAPAGQGYENYGAGPSVSMPTPYGGFPPNHPPSDQYYGGQGSQPGYYPNQGYNQPNPPYGQPQNYGAMPNPYQAPPSGDLGFGGYSAPGQYPISSQYSQPQYAGHPAPSPTHPQYPYGQGEAIERAYAGTYSAEPSSRVKAGLHPQPRQIIKSYDEAIAFLRRQLEEEAPPVTEEDQQQGQELRESFKRIAGDDLEVDAYELRDILNSVFKKEFEFDGFALDVCRSMIAMHDGDMSGKLGFDEFKALWQDLRKWKAVFKKYDKDSSGKLNTYELRNSFLASASFKALDPSNQGVAAYDLDTFIQTTLYS</sequence>
<dbReference type="PROSITE" id="PS50222">
    <property type="entry name" value="EF_HAND_2"/>
    <property type="match status" value="1"/>
</dbReference>
<dbReference type="InterPro" id="IPR022683">
    <property type="entry name" value="Calpain_III"/>
</dbReference>
<evidence type="ECO:0000256" key="5">
    <source>
        <dbReference type="ARBA" id="ARBA00022837"/>
    </source>
</evidence>
<dbReference type="CDD" id="cd00214">
    <property type="entry name" value="Calpain_III"/>
    <property type="match status" value="1"/>
</dbReference>
<protein>
    <submittedName>
        <fullName evidence="10">CAuncharacterized</fullName>
    </submittedName>
</protein>
<feature type="compositionally biased region" description="Gly residues" evidence="7">
    <location>
        <begin position="35"/>
        <end position="45"/>
    </location>
</feature>
<dbReference type="InterPro" id="IPR000169">
    <property type="entry name" value="Pept_cys_AS"/>
</dbReference>
<dbReference type="SMART" id="SM00720">
    <property type="entry name" value="calpain_III"/>
    <property type="match status" value="1"/>
</dbReference>
<feature type="region of interest" description="Disordered" evidence="7">
    <location>
        <begin position="58"/>
        <end position="98"/>
    </location>
</feature>
<feature type="active site" evidence="6">
    <location>
        <position position="317"/>
    </location>
</feature>
<evidence type="ECO:0000256" key="1">
    <source>
        <dbReference type="ARBA" id="ARBA00007623"/>
    </source>
</evidence>
<dbReference type="SUPFAM" id="SSF47473">
    <property type="entry name" value="EF-hand"/>
    <property type="match status" value="1"/>
</dbReference>
<dbReference type="PROSITE" id="PS00139">
    <property type="entry name" value="THIOL_PROTEASE_CYS"/>
    <property type="match status" value="1"/>
</dbReference>
<dbReference type="Proteomes" id="UP001164746">
    <property type="component" value="Chromosome 11"/>
</dbReference>
<dbReference type="InterPro" id="IPR036213">
    <property type="entry name" value="Calpain_III_sf"/>
</dbReference>
<keyword evidence="5" id="KW-0106">Calcium</keyword>
<dbReference type="Gene3D" id="2.60.120.380">
    <property type="match status" value="1"/>
</dbReference>
<dbReference type="Pfam" id="PF01067">
    <property type="entry name" value="Calpain_III"/>
    <property type="match status" value="1"/>
</dbReference>
<feature type="active site" evidence="6">
    <location>
        <position position="172"/>
    </location>
</feature>
<dbReference type="SMART" id="SM00230">
    <property type="entry name" value="CysPc"/>
    <property type="match status" value="1"/>
</dbReference>
<dbReference type="Gene3D" id="1.10.238.10">
    <property type="entry name" value="EF-hand"/>
    <property type="match status" value="1"/>
</dbReference>
<feature type="compositionally biased region" description="Low complexity" evidence="7">
    <location>
        <begin position="761"/>
        <end position="775"/>
    </location>
</feature>
<evidence type="ECO:0000313" key="11">
    <source>
        <dbReference type="Proteomes" id="UP001164746"/>
    </source>
</evidence>
<evidence type="ECO:0000256" key="7">
    <source>
        <dbReference type="SAM" id="MobiDB-lite"/>
    </source>
</evidence>
<accession>A0ABY7FD77</accession>
<name>A0ABY7FD77_MYAAR</name>
<dbReference type="Gene3D" id="3.90.70.10">
    <property type="entry name" value="Cysteine proteinases"/>
    <property type="match status" value="1"/>
</dbReference>
<dbReference type="PROSITE" id="PS50203">
    <property type="entry name" value="CALPAIN_CAT"/>
    <property type="match status" value="1"/>
</dbReference>
<dbReference type="PRINTS" id="PR00704">
    <property type="entry name" value="CALPAIN"/>
</dbReference>
<evidence type="ECO:0000313" key="10">
    <source>
        <dbReference type="EMBL" id="WAR18987.1"/>
    </source>
</evidence>
<evidence type="ECO:0000259" key="8">
    <source>
        <dbReference type="PROSITE" id="PS50203"/>
    </source>
</evidence>
<feature type="compositionally biased region" description="Low complexity" evidence="7">
    <location>
        <begin position="716"/>
        <end position="727"/>
    </location>
</feature>
<keyword evidence="4 6" id="KW-0788">Thiol protease</keyword>
<dbReference type="PROSITE" id="PS00018">
    <property type="entry name" value="EF_HAND_1"/>
    <property type="match status" value="1"/>
</dbReference>
<dbReference type="InterPro" id="IPR001300">
    <property type="entry name" value="Peptidase_C2_calpain_cat"/>
</dbReference>
<organism evidence="10 11">
    <name type="scientific">Mya arenaria</name>
    <name type="common">Soft-shell clam</name>
    <dbReference type="NCBI Taxonomy" id="6604"/>
    <lineage>
        <taxon>Eukaryota</taxon>
        <taxon>Metazoa</taxon>
        <taxon>Spiralia</taxon>
        <taxon>Lophotrochozoa</taxon>
        <taxon>Mollusca</taxon>
        <taxon>Bivalvia</taxon>
        <taxon>Autobranchia</taxon>
        <taxon>Heteroconchia</taxon>
        <taxon>Euheterodonta</taxon>
        <taxon>Imparidentia</taxon>
        <taxon>Neoheterodontei</taxon>
        <taxon>Myida</taxon>
        <taxon>Myoidea</taxon>
        <taxon>Myidae</taxon>
        <taxon>Mya</taxon>
    </lineage>
</organism>
<dbReference type="InterPro" id="IPR022682">
    <property type="entry name" value="Calpain_domain_III"/>
</dbReference>
<dbReference type="SUPFAM" id="SSF54001">
    <property type="entry name" value="Cysteine proteinases"/>
    <property type="match status" value="1"/>
</dbReference>
<evidence type="ECO:0000256" key="6">
    <source>
        <dbReference type="PROSITE-ProRule" id="PRU00239"/>
    </source>
</evidence>
<dbReference type="EMBL" id="CP111022">
    <property type="protein sequence ID" value="WAR18987.1"/>
    <property type="molecule type" value="Genomic_DNA"/>
</dbReference>
<proteinExistence type="inferred from homology"/>
<feature type="domain" description="EF-hand" evidence="9">
    <location>
        <begin position="922"/>
        <end position="957"/>
    </location>
</feature>
<dbReference type="PANTHER" id="PTHR10183:SF433">
    <property type="entry name" value="CALPAIN-A-RELATED"/>
    <property type="match status" value="1"/>
</dbReference>
<feature type="region of interest" description="Disordered" evidence="7">
    <location>
        <begin position="692"/>
        <end position="784"/>
    </location>
</feature>
<feature type="region of interest" description="Disordered" evidence="7">
    <location>
        <begin position="1"/>
        <end position="45"/>
    </location>
</feature>
<dbReference type="Pfam" id="PF00648">
    <property type="entry name" value="Peptidase_C2"/>
    <property type="match status" value="1"/>
</dbReference>
<feature type="compositionally biased region" description="Polar residues" evidence="7">
    <location>
        <begin position="1"/>
        <end position="11"/>
    </location>
</feature>
<dbReference type="InterPro" id="IPR018247">
    <property type="entry name" value="EF_Hand_1_Ca_BS"/>
</dbReference>
<gene>
    <name evidence="10" type="ORF">MAR_000825</name>
</gene>
<keyword evidence="11" id="KW-1185">Reference proteome</keyword>
<reference evidence="10" key="1">
    <citation type="submission" date="2022-11" db="EMBL/GenBank/DDBJ databases">
        <title>Centuries of genome instability and evolution in soft-shell clam transmissible cancer (bioRxiv).</title>
        <authorList>
            <person name="Hart S.F.M."/>
            <person name="Yonemitsu M.A."/>
            <person name="Giersch R.M."/>
            <person name="Beal B.F."/>
            <person name="Arriagada G."/>
            <person name="Davis B.W."/>
            <person name="Ostrander E.A."/>
            <person name="Goff S.P."/>
            <person name="Metzger M.J."/>
        </authorList>
    </citation>
    <scope>NUCLEOTIDE SEQUENCE</scope>
    <source>
        <strain evidence="10">MELC-2E11</strain>
        <tissue evidence="10">Siphon/mantle</tissue>
    </source>
</reference>
<keyword evidence="2 6" id="KW-0645">Protease</keyword>
<dbReference type="SMART" id="SM00054">
    <property type="entry name" value="EFh"/>
    <property type="match status" value="2"/>
</dbReference>
<feature type="compositionally biased region" description="Basic and acidic residues" evidence="7">
    <location>
        <begin position="581"/>
        <end position="591"/>
    </location>
</feature>
<evidence type="ECO:0000256" key="4">
    <source>
        <dbReference type="ARBA" id="ARBA00022807"/>
    </source>
</evidence>
<keyword evidence="3 6" id="KW-0378">Hydrolase</keyword>